<keyword evidence="12" id="KW-0663">Pyridoxal phosphate</keyword>
<dbReference type="GO" id="GO:0141148">
    <property type="term" value="F:enoyl-[acyl-carrier-protein] reductase (NADPH) activity"/>
    <property type="evidence" value="ECO:0007669"/>
    <property type="project" value="UniProtKB-EC"/>
</dbReference>
<evidence type="ECO:0000256" key="48">
    <source>
        <dbReference type="ARBA" id="ARBA00049109"/>
    </source>
</evidence>
<dbReference type="Pfam" id="PF00975">
    <property type="entry name" value="Thioesterase"/>
    <property type="match status" value="1"/>
</dbReference>
<dbReference type="Gene3D" id="1.10.1200.10">
    <property type="entry name" value="ACP-like"/>
    <property type="match status" value="1"/>
</dbReference>
<dbReference type="GO" id="GO:0031177">
    <property type="term" value="F:phosphopantetheine binding"/>
    <property type="evidence" value="ECO:0007669"/>
    <property type="project" value="InterPro"/>
</dbReference>
<evidence type="ECO:0000256" key="5">
    <source>
        <dbReference type="ARBA" id="ARBA00012948"/>
    </source>
</evidence>
<dbReference type="Pfam" id="PF00698">
    <property type="entry name" value="Acyl_transf_1"/>
    <property type="match status" value="1"/>
</dbReference>
<comment type="catalytic activity">
    <reaction evidence="23">
        <text>(3R)-hydroxybutanoyl-[ACP] = (2E)-butenoyl-[ACP] + H2O</text>
        <dbReference type="Rhea" id="RHEA:41808"/>
        <dbReference type="Rhea" id="RHEA-COMP:9626"/>
        <dbReference type="Rhea" id="RHEA-COMP:9627"/>
        <dbReference type="ChEBI" id="CHEBI:15377"/>
        <dbReference type="ChEBI" id="CHEBI:78451"/>
        <dbReference type="ChEBI" id="CHEBI:78453"/>
    </reaction>
    <physiologicalReaction direction="left-to-right" evidence="23">
        <dbReference type="Rhea" id="RHEA:41809"/>
    </physiologicalReaction>
</comment>
<dbReference type="InterPro" id="IPR018201">
    <property type="entry name" value="Ketoacyl_synth_AS"/>
</dbReference>
<dbReference type="Pfam" id="PF00109">
    <property type="entry name" value="ketoacyl-synt"/>
    <property type="match status" value="1"/>
</dbReference>
<dbReference type="InterPro" id="IPR013968">
    <property type="entry name" value="PKS_KR"/>
</dbReference>
<comment type="catalytic activity">
    <reaction evidence="17">
        <text>(3R)-hydroxyhexanoyl-[ACP] = (2E)-hexenoyl-[ACP] + H2O</text>
        <dbReference type="Rhea" id="RHEA:41828"/>
        <dbReference type="Rhea" id="RHEA-COMP:9630"/>
        <dbReference type="Rhea" id="RHEA-COMP:9631"/>
        <dbReference type="ChEBI" id="CHEBI:15377"/>
        <dbReference type="ChEBI" id="CHEBI:78457"/>
        <dbReference type="ChEBI" id="CHEBI:78458"/>
    </reaction>
    <physiologicalReaction direction="left-to-right" evidence="17">
        <dbReference type="Rhea" id="RHEA:41829"/>
    </physiologicalReaction>
</comment>
<comment type="catalytic activity">
    <reaction evidence="27">
        <text>hexanoyl-[ACP] + malonyl-[ACP] + H(+) = 3-oxooctanoyl-[ACP] + holo-[ACP] + CO2</text>
        <dbReference type="Rhea" id="RHEA:41836"/>
        <dbReference type="Rhea" id="RHEA-COMP:9623"/>
        <dbReference type="Rhea" id="RHEA-COMP:9632"/>
        <dbReference type="Rhea" id="RHEA-COMP:9633"/>
        <dbReference type="Rhea" id="RHEA-COMP:9685"/>
        <dbReference type="ChEBI" id="CHEBI:15378"/>
        <dbReference type="ChEBI" id="CHEBI:16526"/>
        <dbReference type="ChEBI" id="CHEBI:64479"/>
        <dbReference type="ChEBI" id="CHEBI:78449"/>
        <dbReference type="ChEBI" id="CHEBI:78459"/>
        <dbReference type="ChEBI" id="CHEBI:78460"/>
    </reaction>
    <physiologicalReaction direction="left-to-right" evidence="27">
        <dbReference type="Rhea" id="RHEA:41837"/>
    </physiologicalReaction>
</comment>
<dbReference type="SUPFAM" id="SSF55048">
    <property type="entry name" value="Probable ACP-binding domain of malonyl-CoA ACP transacylase"/>
    <property type="match status" value="1"/>
</dbReference>
<comment type="function">
    <text evidence="24">Fatty acid synthetase is a multifunctional enzyme that catalyzes the de novo biosynthesis of long-chain saturated fatty acids starting from acetyl-CoA and malonyl-CoA in the presence of NADPH. This multifunctional protein contains 7 catalytic activities and a site for the binding of the prosthetic group 4'-phosphopantetheine of the acyl carrier protein ([ACP]) domain.</text>
</comment>
<dbReference type="InterPro" id="IPR016036">
    <property type="entry name" value="Malonyl_transacylase_ACP-bd"/>
</dbReference>
<evidence type="ECO:0000256" key="9">
    <source>
        <dbReference type="ARBA" id="ARBA00022553"/>
    </source>
</evidence>
<comment type="catalytic activity">
    <reaction evidence="53">
        <text>butanoyl-[ACP] + malonyl-[ACP] + H(+) = 3-oxohexanoyl-[ACP] + holo-[ACP] + CO2</text>
        <dbReference type="Rhea" id="RHEA:41820"/>
        <dbReference type="Rhea" id="RHEA-COMP:9623"/>
        <dbReference type="Rhea" id="RHEA-COMP:9628"/>
        <dbReference type="Rhea" id="RHEA-COMP:9629"/>
        <dbReference type="Rhea" id="RHEA-COMP:9685"/>
        <dbReference type="ChEBI" id="CHEBI:15378"/>
        <dbReference type="ChEBI" id="CHEBI:16526"/>
        <dbReference type="ChEBI" id="CHEBI:64479"/>
        <dbReference type="ChEBI" id="CHEBI:78449"/>
        <dbReference type="ChEBI" id="CHEBI:78454"/>
        <dbReference type="ChEBI" id="CHEBI:78456"/>
    </reaction>
    <physiologicalReaction direction="left-to-right" evidence="53">
        <dbReference type="Rhea" id="RHEA:41821"/>
    </physiologicalReaction>
</comment>
<dbReference type="InterPro" id="IPR001031">
    <property type="entry name" value="Thioesterase"/>
</dbReference>
<comment type="catalytic activity">
    <reaction evidence="19">
        <text>a (3R)-hydroxyacyl-[ACP] = a (2E)-enoyl-[ACP] + H2O</text>
        <dbReference type="Rhea" id="RHEA:13097"/>
        <dbReference type="Rhea" id="RHEA-COMP:9925"/>
        <dbReference type="Rhea" id="RHEA-COMP:9945"/>
        <dbReference type="ChEBI" id="CHEBI:15377"/>
        <dbReference type="ChEBI" id="CHEBI:78784"/>
        <dbReference type="ChEBI" id="CHEBI:78827"/>
        <dbReference type="EC" id="4.2.1.59"/>
    </reaction>
    <physiologicalReaction direction="left-to-right" evidence="19">
        <dbReference type="Rhea" id="RHEA:13098"/>
    </physiologicalReaction>
</comment>
<dbReference type="SUPFAM" id="SSF53901">
    <property type="entry name" value="Thiolase-like"/>
    <property type="match status" value="1"/>
</dbReference>
<evidence type="ECO:0000256" key="35">
    <source>
        <dbReference type="ARBA" id="ARBA00047953"/>
    </source>
</evidence>
<feature type="active site" description="Proton donor; for dehydratase activity" evidence="56">
    <location>
        <position position="1058"/>
    </location>
</feature>
<dbReference type="PANTHER" id="PTHR43775">
    <property type="entry name" value="FATTY ACID SYNTHASE"/>
    <property type="match status" value="1"/>
</dbReference>
<name>A0AA50EW89_9DIPT</name>
<comment type="catalytic activity">
    <reaction evidence="42">
        <text>3-oxohexanoyl-[ACP] + NADPH + H(+) = (3R)-hydroxyhexanoyl-[ACP] + NADP(+)</text>
        <dbReference type="Rhea" id="RHEA:41824"/>
        <dbReference type="Rhea" id="RHEA-COMP:9629"/>
        <dbReference type="Rhea" id="RHEA-COMP:9630"/>
        <dbReference type="ChEBI" id="CHEBI:15378"/>
        <dbReference type="ChEBI" id="CHEBI:57783"/>
        <dbReference type="ChEBI" id="CHEBI:58349"/>
        <dbReference type="ChEBI" id="CHEBI:78456"/>
        <dbReference type="ChEBI" id="CHEBI:78457"/>
    </reaction>
    <physiologicalReaction direction="left-to-right" evidence="42">
        <dbReference type="Rhea" id="RHEA:41825"/>
    </physiologicalReaction>
</comment>
<evidence type="ECO:0000256" key="7">
    <source>
        <dbReference type="ARBA" id="ARBA00018769"/>
    </source>
</evidence>
<dbReference type="GO" id="GO:0006633">
    <property type="term" value="P:fatty acid biosynthetic process"/>
    <property type="evidence" value="ECO:0007669"/>
    <property type="project" value="InterPro"/>
</dbReference>
<dbReference type="PROSITE" id="PS50075">
    <property type="entry name" value="CARRIER"/>
    <property type="match status" value="1"/>
</dbReference>
<evidence type="ECO:0000256" key="1">
    <source>
        <dbReference type="ARBA" id="ARBA00005189"/>
    </source>
</evidence>
<comment type="catalytic activity">
    <reaction evidence="36">
        <text>acetyl-[ACP] + malonyl-[ACP] + H(+) = 3-oxobutanoyl-[ACP] + holo-[ACP] + CO2</text>
        <dbReference type="Rhea" id="RHEA:41800"/>
        <dbReference type="Rhea" id="RHEA-COMP:9621"/>
        <dbReference type="Rhea" id="RHEA-COMP:9623"/>
        <dbReference type="Rhea" id="RHEA-COMP:9625"/>
        <dbReference type="Rhea" id="RHEA-COMP:9685"/>
        <dbReference type="ChEBI" id="CHEBI:15378"/>
        <dbReference type="ChEBI" id="CHEBI:16526"/>
        <dbReference type="ChEBI" id="CHEBI:64479"/>
        <dbReference type="ChEBI" id="CHEBI:78446"/>
        <dbReference type="ChEBI" id="CHEBI:78449"/>
        <dbReference type="ChEBI" id="CHEBI:78450"/>
    </reaction>
    <physiologicalReaction direction="left-to-right" evidence="36">
        <dbReference type="Rhea" id="RHEA:41801"/>
    </physiologicalReaction>
</comment>
<dbReference type="InterPro" id="IPR020806">
    <property type="entry name" value="PKS_PP-bd"/>
</dbReference>
<dbReference type="FunFam" id="1.10.1200.10:FF:000013">
    <property type="entry name" value="Fatty acid synthase"/>
    <property type="match status" value="1"/>
</dbReference>
<comment type="catalytic activity">
    <reaction evidence="48">
        <text>decanoyl-[ACP] + malonyl-[ACP] + H(+) = 3-oxododecanoyl-[ACP] + holo-[ACP] + CO2</text>
        <dbReference type="Rhea" id="RHEA:41868"/>
        <dbReference type="Rhea" id="RHEA-COMP:9623"/>
        <dbReference type="Rhea" id="RHEA-COMP:9640"/>
        <dbReference type="Rhea" id="RHEA-COMP:9641"/>
        <dbReference type="Rhea" id="RHEA-COMP:9685"/>
        <dbReference type="ChEBI" id="CHEBI:15378"/>
        <dbReference type="ChEBI" id="CHEBI:16526"/>
        <dbReference type="ChEBI" id="CHEBI:64479"/>
        <dbReference type="ChEBI" id="CHEBI:78449"/>
        <dbReference type="ChEBI" id="CHEBI:78468"/>
        <dbReference type="ChEBI" id="CHEBI:78469"/>
    </reaction>
    <physiologicalReaction direction="left-to-right" evidence="48">
        <dbReference type="Rhea" id="RHEA:41869"/>
    </physiologicalReaction>
</comment>
<keyword evidence="13" id="KW-0007">Acetylation</keyword>
<dbReference type="SMART" id="SM00825">
    <property type="entry name" value="PKS_KS"/>
    <property type="match status" value="1"/>
</dbReference>
<evidence type="ECO:0000256" key="8">
    <source>
        <dbReference type="ARBA" id="ARBA00022450"/>
    </source>
</evidence>
<evidence type="ECO:0000256" key="11">
    <source>
        <dbReference type="ARBA" id="ARBA00022799"/>
    </source>
</evidence>
<keyword evidence="9" id="KW-0597">Phosphoprotein</keyword>
<comment type="catalytic activity">
    <reaction evidence="34">
        <text>(2E)-hexenoyl-[ACP] + NADPH + H(+) = hexanoyl-[ACP] + NADP(+)</text>
        <dbReference type="Rhea" id="RHEA:41832"/>
        <dbReference type="Rhea" id="RHEA-COMP:9631"/>
        <dbReference type="Rhea" id="RHEA-COMP:9632"/>
        <dbReference type="ChEBI" id="CHEBI:15378"/>
        <dbReference type="ChEBI" id="CHEBI:57783"/>
        <dbReference type="ChEBI" id="CHEBI:58349"/>
        <dbReference type="ChEBI" id="CHEBI:78458"/>
        <dbReference type="ChEBI" id="CHEBI:78459"/>
    </reaction>
    <physiologicalReaction direction="left-to-right" evidence="34">
        <dbReference type="Rhea" id="RHEA:41833"/>
    </physiologicalReaction>
</comment>
<evidence type="ECO:0000256" key="25">
    <source>
        <dbReference type="ARBA" id="ARBA00044883"/>
    </source>
</evidence>
<evidence type="ECO:0000256" key="4">
    <source>
        <dbReference type="ARBA" id="ARBA00012873"/>
    </source>
</evidence>
<feature type="region of interest" description="N-terminal hotdog fold" evidence="56">
    <location>
        <begin position="871"/>
        <end position="997"/>
    </location>
</feature>
<dbReference type="CDD" id="cd00833">
    <property type="entry name" value="PKS"/>
    <property type="match status" value="1"/>
</dbReference>
<evidence type="ECO:0000256" key="13">
    <source>
        <dbReference type="ARBA" id="ARBA00022990"/>
    </source>
</evidence>
<comment type="catalytic activity">
    <reaction evidence="40">
        <text>(2E)-octenoyl-[ACP] + NADPH + H(+) = octanoyl-[ACP] + NADP(+)</text>
        <dbReference type="Rhea" id="RHEA:41848"/>
        <dbReference type="Rhea" id="RHEA-COMP:9635"/>
        <dbReference type="Rhea" id="RHEA-COMP:9636"/>
        <dbReference type="ChEBI" id="CHEBI:15378"/>
        <dbReference type="ChEBI" id="CHEBI:57783"/>
        <dbReference type="ChEBI" id="CHEBI:58349"/>
        <dbReference type="ChEBI" id="CHEBI:78462"/>
        <dbReference type="ChEBI" id="CHEBI:78463"/>
    </reaction>
    <physiologicalReaction direction="left-to-right" evidence="40">
        <dbReference type="Rhea" id="RHEA:41849"/>
    </physiologicalReaction>
</comment>
<evidence type="ECO:0000256" key="22">
    <source>
        <dbReference type="ARBA" id="ARBA00023401"/>
    </source>
</evidence>
<dbReference type="Pfam" id="PF02801">
    <property type="entry name" value="Ketoacyl-synt_C"/>
    <property type="match status" value="1"/>
</dbReference>
<evidence type="ECO:0000256" key="17">
    <source>
        <dbReference type="ARBA" id="ARBA00023373"/>
    </source>
</evidence>
<comment type="catalytic activity">
    <reaction evidence="47">
        <text>(2E)-octadecenoyl-[ACP] + NADPH + H(+) = octadecanoyl-[ACP] + NADP(+)</text>
        <dbReference type="Rhea" id="RHEA:41928"/>
        <dbReference type="Rhea" id="RHEA-COMP:9655"/>
        <dbReference type="Rhea" id="RHEA-COMP:9656"/>
        <dbReference type="ChEBI" id="CHEBI:15378"/>
        <dbReference type="ChEBI" id="CHEBI:57783"/>
        <dbReference type="ChEBI" id="CHEBI:58349"/>
        <dbReference type="ChEBI" id="CHEBI:78489"/>
        <dbReference type="ChEBI" id="CHEBI:78495"/>
    </reaction>
    <physiologicalReaction direction="left-to-right" evidence="47">
        <dbReference type="Rhea" id="RHEA:41929"/>
    </physiologicalReaction>
</comment>
<dbReference type="InterPro" id="IPR029058">
    <property type="entry name" value="AB_hydrolase_fold"/>
</dbReference>
<dbReference type="EC" id="2.3.1.85" evidence="4"/>
<evidence type="ECO:0000256" key="55">
    <source>
        <dbReference type="ARBA" id="ARBA00049533"/>
    </source>
</evidence>
<feature type="domain" description="Ketosynthase family 3 (KS3)" evidence="58">
    <location>
        <begin position="22"/>
        <end position="429"/>
    </location>
</feature>
<evidence type="ECO:0000256" key="27">
    <source>
        <dbReference type="ARBA" id="ARBA00047394"/>
    </source>
</evidence>
<comment type="catalytic activity">
    <reaction evidence="46">
        <text>3-oxotetradecanoyl-[ACP] + NADPH + H(+) = (3R)-hydroxytetradecanoyl-[ACP] + NADP(+)</text>
        <dbReference type="Rhea" id="RHEA:41888"/>
        <dbReference type="Rhea" id="RHEA-COMP:9645"/>
        <dbReference type="Rhea" id="RHEA-COMP:9646"/>
        <dbReference type="ChEBI" id="CHEBI:15378"/>
        <dbReference type="ChEBI" id="CHEBI:57783"/>
        <dbReference type="ChEBI" id="CHEBI:58349"/>
        <dbReference type="ChEBI" id="CHEBI:78473"/>
        <dbReference type="ChEBI" id="CHEBI:78474"/>
    </reaction>
    <physiologicalReaction direction="left-to-right" evidence="46">
        <dbReference type="Rhea" id="RHEA:41889"/>
    </physiologicalReaction>
</comment>
<dbReference type="SUPFAM" id="SSF53474">
    <property type="entry name" value="alpha/beta-Hydrolases"/>
    <property type="match status" value="1"/>
</dbReference>
<dbReference type="InterPro" id="IPR001227">
    <property type="entry name" value="Ac_transferase_dom_sf"/>
</dbReference>
<evidence type="ECO:0000256" key="23">
    <source>
        <dbReference type="ARBA" id="ARBA00023402"/>
    </source>
</evidence>
<dbReference type="InterPro" id="IPR049551">
    <property type="entry name" value="PKS_DH_C"/>
</dbReference>
<dbReference type="InterPro" id="IPR050091">
    <property type="entry name" value="PKS_NRPS_Biosynth_Enz"/>
</dbReference>
<evidence type="ECO:0000259" key="57">
    <source>
        <dbReference type="PROSITE" id="PS50075"/>
    </source>
</evidence>
<dbReference type="InterPro" id="IPR014043">
    <property type="entry name" value="Acyl_transferase_dom"/>
</dbReference>
<dbReference type="SMART" id="SM00822">
    <property type="entry name" value="PKS_KR"/>
    <property type="match status" value="1"/>
</dbReference>
<dbReference type="SMART" id="SM00823">
    <property type="entry name" value="PKS_PP"/>
    <property type="match status" value="1"/>
</dbReference>
<comment type="catalytic activity">
    <reaction evidence="50">
        <text>3-oxododecanoyl-[ACP] + NADPH + H(+) = (3R)-hydroxydodecanoyl-[ACP] + NADP(+)</text>
        <dbReference type="Rhea" id="RHEA:41872"/>
        <dbReference type="Rhea" id="RHEA-COMP:9641"/>
        <dbReference type="Rhea" id="RHEA-COMP:9642"/>
        <dbReference type="ChEBI" id="CHEBI:15378"/>
        <dbReference type="ChEBI" id="CHEBI:57783"/>
        <dbReference type="ChEBI" id="CHEBI:58349"/>
        <dbReference type="ChEBI" id="CHEBI:78469"/>
        <dbReference type="ChEBI" id="CHEBI:78470"/>
    </reaction>
    <physiologicalReaction direction="left-to-right" evidence="50">
        <dbReference type="Rhea" id="RHEA:41873"/>
    </physiologicalReaction>
</comment>
<keyword evidence="11" id="KW-0702">S-nitrosylation</keyword>
<evidence type="ECO:0000256" key="45">
    <source>
        <dbReference type="ARBA" id="ARBA00048704"/>
    </source>
</evidence>
<dbReference type="Pfam" id="PF13602">
    <property type="entry name" value="ADH_zinc_N_2"/>
    <property type="match status" value="1"/>
</dbReference>
<protein>
    <recommendedName>
        <fullName evidence="7">Fatty acid synthase</fullName>
        <ecNumber evidence="5">1.1.1.100</ecNumber>
        <ecNumber evidence="2">1.3.1.39</ecNumber>
        <ecNumber evidence="6">2.3.1.41</ecNumber>
        <ecNumber evidence="4">2.3.1.85</ecNumber>
        <ecNumber evidence="3">3.1.2.14</ecNumber>
    </recommendedName>
</protein>
<evidence type="ECO:0000256" key="15">
    <source>
        <dbReference type="ARBA" id="ARBA00023332"/>
    </source>
</evidence>
<evidence type="ECO:0000259" key="59">
    <source>
        <dbReference type="PROSITE" id="PS52019"/>
    </source>
</evidence>
<evidence type="ECO:0000256" key="36">
    <source>
        <dbReference type="ARBA" id="ARBA00047961"/>
    </source>
</evidence>
<comment type="catalytic activity">
    <reaction evidence="43">
        <text>a 2,3-saturated acyl-[ACP] + NADP(+) = a (2E)-enoyl-[ACP] + NADPH + H(+)</text>
        <dbReference type="Rhea" id="RHEA:22564"/>
        <dbReference type="Rhea" id="RHEA-COMP:9925"/>
        <dbReference type="Rhea" id="RHEA-COMP:9926"/>
        <dbReference type="ChEBI" id="CHEBI:15378"/>
        <dbReference type="ChEBI" id="CHEBI:57783"/>
        <dbReference type="ChEBI" id="CHEBI:58349"/>
        <dbReference type="ChEBI" id="CHEBI:78784"/>
        <dbReference type="ChEBI" id="CHEBI:78785"/>
        <dbReference type="EC" id="1.3.1.39"/>
    </reaction>
    <physiologicalReaction direction="right-to-left" evidence="43">
        <dbReference type="Rhea" id="RHEA:22566"/>
    </physiologicalReaction>
</comment>
<dbReference type="PROSITE" id="PS00606">
    <property type="entry name" value="KS3_1"/>
    <property type="match status" value="1"/>
</dbReference>
<comment type="catalytic activity">
    <reaction evidence="39">
        <text>tetradecanoyl-[ACP] + H2O = tetradecanoate + holo-[ACP] + H(+)</text>
        <dbReference type="Rhea" id="RHEA:30123"/>
        <dbReference type="Rhea" id="RHEA-COMP:9648"/>
        <dbReference type="Rhea" id="RHEA-COMP:9685"/>
        <dbReference type="ChEBI" id="CHEBI:15377"/>
        <dbReference type="ChEBI" id="CHEBI:15378"/>
        <dbReference type="ChEBI" id="CHEBI:30807"/>
        <dbReference type="ChEBI" id="CHEBI:64479"/>
        <dbReference type="ChEBI" id="CHEBI:78477"/>
        <dbReference type="EC" id="3.1.2.14"/>
    </reaction>
    <physiologicalReaction direction="left-to-right" evidence="39">
        <dbReference type="Rhea" id="RHEA:30124"/>
    </physiologicalReaction>
</comment>
<evidence type="ECO:0000256" key="29">
    <source>
        <dbReference type="ARBA" id="ARBA00047440"/>
    </source>
</evidence>
<evidence type="ECO:0000256" key="20">
    <source>
        <dbReference type="ARBA" id="ARBA00023398"/>
    </source>
</evidence>
<evidence type="ECO:0000256" key="32">
    <source>
        <dbReference type="ARBA" id="ARBA00047578"/>
    </source>
</evidence>
<dbReference type="InterPro" id="IPR020843">
    <property type="entry name" value="ER"/>
</dbReference>
<accession>A0AA50EW89</accession>
<evidence type="ECO:0000256" key="41">
    <source>
        <dbReference type="ARBA" id="ARBA00048506"/>
    </source>
</evidence>
<dbReference type="Pfam" id="PF00550">
    <property type="entry name" value="PP-binding"/>
    <property type="match status" value="1"/>
</dbReference>
<evidence type="ECO:0000256" key="43">
    <source>
        <dbReference type="ARBA" id="ARBA00048650"/>
    </source>
</evidence>
<sequence length="2383" mass="263273">MAEAKLNDVKTVDARIRPATPGDEIVISGVSGKFPSARNVTEFAHKLYNKVDMVTASEKRWPNYNSEIPARMGVIDNIEKFDATFFGVPYKQTESMDPQCRVLIEKAYEAIMDAGVCPKSIRGSKTGVFVGACFGESERAFFYDPTYITSGGLGISGCSRAMLANRVSYCLGLTGPSFMLDTACSSSMYALDAAFSAIRSGECDAALVGGTNLLLHPYTTLQFARLGVIAKDGYCRPFDHKASGYTRSEAICMMYLQRTKDAKRIYANVIYSKANCDGYKIEGITYPSGEMQEALLAEFYDDLQLDPTTVGYVEAHSTGTFVGDPEECKALDNIFCRGRTEPLLVGSVKSNIGHTESSSGACSITKAIITFEHGKVPPNINFEQIRPTIPSLTEKRMIVCSETTPLNGDKIAINSFGFGGANAHALLSMNPKNKINGGTPLDNVPRLVNWAGRTEEAVNAMLNTLESQPLDAEYIGLLDSVQAEEVQGYLHRGYTILSKDSNGDISKNALSLSRAMKRVDGNKLPVVWMFSGMGSQWPMMGKALMVFPQFRETVQLCHRVLKPFGVDLMSVITSDDPKTFDHIVNSFIGISCIQIGLVNILRLLDVKMDYCIGHSVGELGVAYADGTLTAEQTILAAYSRGVVSVETKVIEGSMAAVGLGYEKVVHMLPPTIEAACRNSGISTTISGPKADVAKFVEELKSQGIFAKEVQCSNIPYHSRYIADMGPKLLHKLREIIPQPLKRSGKWLSTSVPKEEWHLPQSNFSSAEYHTNNLLKPVLFEETAHLLPSESIVIEIAPHGLLQAIVKKSMPEAVHVPLTHRGHENNAVFFLSAVGKLFLNGLTLPIERIYPKVKFPVSRGTPMISPLIKWDHTEDWFVMKFFVQKGGHSGERKVSVSLDVDPYISGHIIDGRVIVPGTTYLQLVWDTLSMMTFGAISTTINVEFEDVRFLRATTIAPGQKVDLNIMIHYGSGHFEITENGVTVVSGMIRNVETTESEDVSIDAEEFENGTNVLDKKDFYKELRLRGYHYQNLFQGVEKTRLDGQKAIIKWNDNWPAFLDAMLQVNILAKDSRALYLPTRIRKLRIDSTKQTATLNSIAEQNGELIASYDPELKMVKCGGVEIYDMSVNAIARRKPPGLEVLEAYRFLPLVPSETLTLLNGVHVLTQLIIENTVASPKLRIVEIDSKNVTPIITLFDEAISRTPLIKGDLQFLTEQDVSLENVTNLKGIPVSNLKGYNVIIAMDDGTSEMEEVLKSVEEKSFLLVRKSGNAAFTEVPADFNMITTIPTESETLVLLQRKQTTESLKDEVIIEVLSNDFNYQWLEGVKNSIKSGPVLLVAQNDPTPGLVGLVNCLRREPGGENVRCVIIMDRLSPKFTFENSLYASQLDLGLAINVYRNSVWGTYRFFELKPNLQVTARLDHVYANVQRIGDLSSFDWFNGSFKPTVDKLINVHYSSINFRDVMLATGRLSMEFCRGSRVDDDCVLGLEFSGVSTNGDRVMGMVKSGAMATQVQPIEHLTWTVPEDWSLRDGATVPAVYITVYYAFFFGKPIARGKSILIHAGSGGIGLAAIRIALAYGLEVFTTVSTQQKRKFILGLFPQLKEENIGNSRDCSFEHMVLRRTKGQGVHFVLNSLSDDKLLASVRCLARGGTFLEIGKFDIMNNSALGMSAFERETTFRAVFADNLIFMPEERKIIHELIDKDLRTGVIQPLHSTVFHVNEIEQAYRYMSTGKHVGKVMIQMRESEQSLASVPIKVNPKVYCKSDLVYIVSGGLGGFGVELCDWLVVRGARILVLNSRRGVTTSYQAFRIGLWESYGCKVIVNTADIGTYQGAKSLFVESLTYGQIGGVFNLAVVLRDSILENQSVEKFQESTRPKAIATQYFNELSRILCPKLEHFVVFSSASCGRGNAGQSNYGMANSIMERIIEQRLQEKLPGKAIQWGAIGEVGLVAEMSKGKDIEVVGTMQQRIESCLNILDTLLTSPQAIVSSIVVADKHAGEAGQDGQLTLIKSVMKIMGIRDIKAISKNASLAELGMDSLMSVEVKQVMEREFDVFLTPQQLRSMTFAKLEEFSSSGAKGGDKVLNKQEIPTSILFRSLGDESTSDVALLPINDLEANLPQIIFVPGIEGVGGAIWKALGSNMKLPSKILQLMKSREESGMAAIAESVIEEVSQCFANQKEYFIVGHSFGSLIAMRIASMLEKLGKVGRLVLIDGSPEYLFRLAKGICQAVHIEGGLENDIFMIFFGHFCNPESIEDYVKGLLACNSISSKLDCLNEFVSPDIKNKYSKEYLHNMTVAILNRLKLVSSLNVEKNEMAGILDSKLKSAITLIRPTEVSFTDIDEDYSLNKFTEQNVDIKYVEGHHLSVLENIELTKVLNEIISLESSES</sequence>
<dbReference type="InterPro" id="IPR036736">
    <property type="entry name" value="ACP-like_sf"/>
</dbReference>
<comment type="catalytic activity">
    <reaction evidence="29">
        <text>3-oxodecanoyl-[ACP] + NADPH + H(+) = (3R)-hydroxydecanoyl-[ACP] + NADP(+)</text>
        <dbReference type="Rhea" id="RHEA:41856"/>
        <dbReference type="Rhea" id="RHEA-COMP:9637"/>
        <dbReference type="Rhea" id="RHEA-COMP:9638"/>
        <dbReference type="ChEBI" id="CHEBI:15378"/>
        <dbReference type="ChEBI" id="CHEBI:57783"/>
        <dbReference type="ChEBI" id="CHEBI:58349"/>
        <dbReference type="ChEBI" id="CHEBI:78464"/>
        <dbReference type="ChEBI" id="CHEBI:78466"/>
    </reaction>
    <physiologicalReaction direction="left-to-right" evidence="29">
        <dbReference type="Rhea" id="RHEA:41857"/>
    </physiologicalReaction>
</comment>
<comment type="catalytic activity">
    <reaction evidence="45">
        <text>hexadecanoyl-[ACP] + H2O = hexadecanoate + holo-[ACP] + H(+)</text>
        <dbReference type="Rhea" id="RHEA:41932"/>
        <dbReference type="Rhea" id="RHEA-COMP:9652"/>
        <dbReference type="Rhea" id="RHEA-COMP:9685"/>
        <dbReference type="ChEBI" id="CHEBI:7896"/>
        <dbReference type="ChEBI" id="CHEBI:15377"/>
        <dbReference type="ChEBI" id="CHEBI:15378"/>
        <dbReference type="ChEBI" id="CHEBI:64479"/>
        <dbReference type="ChEBI" id="CHEBI:78483"/>
        <dbReference type="EC" id="3.1.2.14"/>
    </reaction>
    <physiologicalReaction direction="left-to-right" evidence="45">
        <dbReference type="Rhea" id="RHEA:41933"/>
    </physiologicalReaction>
</comment>
<evidence type="ECO:0000256" key="42">
    <source>
        <dbReference type="ARBA" id="ARBA00048571"/>
    </source>
</evidence>
<dbReference type="EC" id="3.1.2.14" evidence="3"/>
<gene>
    <name evidence="60" type="primary">FAS2</name>
</gene>
<dbReference type="EMBL" id="OR058632">
    <property type="protein sequence ID" value="WLW11094.1"/>
    <property type="molecule type" value="mRNA"/>
</dbReference>
<keyword evidence="8" id="KW-0596">Phosphopantetheine</keyword>
<dbReference type="InterPro" id="IPR011032">
    <property type="entry name" value="GroES-like_sf"/>
</dbReference>
<evidence type="ECO:0000256" key="30">
    <source>
        <dbReference type="ARBA" id="ARBA00047451"/>
    </source>
</evidence>
<dbReference type="Gene3D" id="3.40.50.1820">
    <property type="entry name" value="alpha/beta hydrolase"/>
    <property type="match status" value="1"/>
</dbReference>
<dbReference type="InterPro" id="IPR016039">
    <property type="entry name" value="Thiolase-like"/>
</dbReference>
<evidence type="ECO:0000256" key="56">
    <source>
        <dbReference type="PROSITE-ProRule" id="PRU01363"/>
    </source>
</evidence>
<evidence type="ECO:0000256" key="31">
    <source>
        <dbReference type="ARBA" id="ARBA00047500"/>
    </source>
</evidence>
<dbReference type="GO" id="GO:0004313">
    <property type="term" value="F:[acyl-carrier-protein] S-acetyltransferase activity"/>
    <property type="evidence" value="ECO:0007669"/>
    <property type="project" value="UniProtKB-EC"/>
</dbReference>
<dbReference type="GO" id="GO:0004315">
    <property type="term" value="F:3-oxoacyl-[acyl-carrier-protein] synthase activity"/>
    <property type="evidence" value="ECO:0007669"/>
    <property type="project" value="UniProtKB-EC"/>
</dbReference>
<dbReference type="SMART" id="SM00827">
    <property type="entry name" value="PKS_AT"/>
    <property type="match status" value="1"/>
</dbReference>
<dbReference type="Pfam" id="PF08659">
    <property type="entry name" value="KR"/>
    <property type="match status" value="1"/>
</dbReference>
<keyword evidence="10" id="KW-0808">Transferase</keyword>
<dbReference type="InterPro" id="IPR049900">
    <property type="entry name" value="PKS_mFAS_DH"/>
</dbReference>
<feature type="domain" description="PKS/mFAS DH" evidence="59">
    <location>
        <begin position="871"/>
        <end position="1154"/>
    </location>
</feature>
<comment type="catalytic activity">
    <reaction evidence="44">
        <text>holo-[ACP] + acetyl-CoA = acetyl-[ACP] + CoA</text>
        <dbReference type="Rhea" id="RHEA:41788"/>
        <dbReference type="Rhea" id="RHEA-COMP:9621"/>
        <dbReference type="Rhea" id="RHEA-COMP:9685"/>
        <dbReference type="ChEBI" id="CHEBI:57287"/>
        <dbReference type="ChEBI" id="CHEBI:57288"/>
        <dbReference type="ChEBI" id="CHEBI:64479"/>
        <dbReference type="ChEBI" id="CHEBI:78446"/>
        <dbReference type="EC" id="2.3.1.38"/>
    </reaction>
    <physiologicalReaction direction="left-to-right" evidence="44">
        <dbReference type="Rhea" id="RHEA:41789"/>
    </physiologicalReaction>
</comment>
<comment type="catalytic activity">
    <reaction evidence="51">
        <text>3-oxohexadecanoyl-[ACP] + NADPH + H(+) = (3R)-hydroxyhexadecanoyl-[ACP] + NADP(+)</text>
        <dbReference type="Rhea" id="RHEA:41904"/>
        <dbReference type="Rhea" id="RHEA-COMP:9649"/>
        <dbReference type="Rhea" id="RHEA-COMP:9650"/>
        <dbReference type="ChEBI" id="CHEBI:15378"/>
        <dbReference type="ChEBI" id="CHEBI:57783"/>
        <dbReference type="ChEBI" id="CHEBI:58349"/>
        <dbReference type="ChEBI" id="CHEBI:78478"/>
        <dbReference type="ChEBI" id="CHEBI:78480"/>
    </reaction>
    <physiologicalReaction direction="left-to-right" evidence="51">
        <dbReference type="Rhea" id="RHEA:41905"/>
    </physiologicalReaction>
</comment>
<dbReference type="Gene3D" id="3.30.70.3290">
    <property type="match status" value="1"/>
</dbReference>
<feature type="active site" description="Proton acceptor; for dehydratase activity" evidence="56">
    <location>
        <position position="906"/>
    </location>
</feature>
<comment type="catalytic activity">
    <reaction evidence="41">
        <text>a fatty acyl-[ACP] + malonyl-[ACP] + H(+) = a 3-oxoacyl-[ACP] + holo-[ACP] + CO2</text>
        <dbReference type="Rhea" id="RHEA:22836"/>
        <dbReference type="Rhea" id="RHEA-COMP:9623"/>
        <dbReference type="Rhea" id="RHEA-COMP:9685"/>
        <dbReference type="Rhea" id="RHEA-COMP:9916"/>
        <dbReference type="Rhea" id="RHEA-COMP:14125"/>
        <dbReference type="ChEBI" id="CHEBI:15378"/>
        <dbReference type="ChEBI" id="CHEBI:16526"/>
        <dbReference type="ChEBI" id="CHEBI:64479"/>
        <dbReference type="ChEBI" id="CHEBI:78449"/>
        <dbReference type="ChEBI" id="CHEBI:78776"/>
        <dbReference type="ChEBI" id="CHEBI:138651"/>
        <dbReference type="EC" id="2.3.1.41"/>
    </reaction>
    <physiologicalReaction direction="left-to-right" evidence="41">
        <dbReference type="Rhea" id="RHEA:22837"/>
    </physiologicalReaction>
</comment>
<evidence type="ECO:0000256" key="51">
    <source>
        <dbReference type="ARBA" id="ARBA00049414"/>
    </source>
</evidence>
<dbReference type="GO" id="GO:0016297">
    <property type="term" value="F:fatty acyl-[ACP] hydrolase activity"/>
    <property type="evidence" value="ECO:0007669"/>
    <property type="project" value="UniProtKB-EC"/>
</dbReference>
<dbReference type="InterPro" id="IPR020841">
    <property type="entry name" value="PKS_Beta-ketoAc_synthase_dom"/>
</dbReference>
<evidence type="ECO:0000313" key="60">
    <source>
        <dbReference type="EMBL" id="WLW11094.1"/>
    </source>
</evidence>
<evidence type="ECO:0000256" key="54">
    <source>
        <dbReference type="ARBA" id="ARBA00049521"/>
    </source>
</evidence>
<comment type="catalytic activity">
    <reaction evidence="54">
        <text>(2E)-decenoyl-[ACP] + NADPH + H(+) = decanoyl-[ACP] + NADP(+)</text>
        <dbReference type="Rhea" id="RHEA:41864"/>
        <dbReference type="Rhea" id="RHEA-COMP:9639"/>
        <dbReference type="Rhea" id="RHEA-COMP:9640"/>
        <dbReference type="ChEBI" id="CHEBI:15378"/>
        <dbReference type="ChEBI" id="CHEBI:57783"/>
        <dbReference type="ChEBI" id="CHEBI:58349"/>
        <dbReference type="ChEBI" id="CHEBI:78467"/>
        <dbReference type="ChEBI" id="CHEBI:78468"/>
    </reaction>
    <physiologicalReaction direction="left-to-right" evidence="54">
        <dbReference type="Rhea" id="RHEA:41865"/>
    </physiologicalReaction>
</comment>
<evidence type="ECO:0000256" key="52">
    <source>
        <dbReference type="ARBA" id="ARBA00049422"/>
    </source>
</evidence>
<comment type="catalytic activity">
    <reaction evidence="49">
        <text>(2E)-tetradecenoyl-[ACP] + NADPH + H(+) = tetradecanoyl-[ACP] + NADP(+)</text>
        <dbReference type="Rhea" id="RHEA:41896"/>
        <dbReference type="Rhea" id="RHEA-COMP:9647"/>
        <dbReference type="Rhea" id="RHEA-COMP:9648"/>
        <dbReference type="ChEBI" id="CHEBI:15378"/>
        <dbReference type="ChEBI" id="CHEBI:57783"/>
        <dbReference type="ChEBI" id="CHEBI:58349"/>
        <dbReference type="ChEBI" id="CHEBI:78475"/>
        <dbReference type="ChEBI" id="CHEBI:78477"/>
    </reaction>
    <physiologicalReaction direction="left-to-right" evidence="49">
        <dbReference type="Rhea" id="RHEA:41897"/>
    </physiologicalReaction>
</comment>
<dbReference type="EC" id="1.3.1.39" evidence="2"/>
<dbReference type="InterPro" id="IPR042104">
    <property type="entry name" value="PKS_dehydratase_sf"/>
</dbReference>
<evidence type="ECO:0000256" key="47">
    <source>
        <dbReference type="ARBA" id="ARBA00049019"/>
    </source>
</evidence>
<evidence type="ECO:0000256" key="34">
    <source>
        <dbReference type="ARBA" id="ARBA00047897"/>
    </source>
</evidence>
<evidence type="ECO:0000256" key="26">
    <source>
        <dbReference type="ARBA" id="ARBA00047300"/>
    </source>
</evidence>
<comment type="catalytic activity">
    <reaction evidence="20">
        <text>(3R)-hydroxytetradecanoyl-[ACP] = (2E)-tetradecenoyl-[ACP] + H2O</text>
        <dbReference type="Rhea" id="RHEA:41892"/>
        <dbReference type="Rhea" id="RHEA-COMP:9646"/>
        <dbReference type="Rhea" id="RHEA-COMP:9647"/>
        <dbReference type="ChEBI" id="CHEBI:15377"/>
        <dbReference type="ChEBI" id="CHEBI:78474"/>
        <dbReference type="ChEBI" id="CHEBI:78475"/>
    </reaction>
    <physiologicalReaction direction="left-to-right" evidence="20">
        <dbReference type="Rhea" id="RHEA:41893"/>
    </physiologicalReaction>
</comment>
<evidence type="ECO:0000256" key="37">
    <source>
        <dbReference type="ARBA" id="ARBA00048051"/>
    </source>
</evidence>
<dbReference type="InterPro" id="IPR009081">
    <property type="entry name" value="PP-bd_ACP"/>
</dbReference>
<dbReference type="EC" id="2.3.1.41" evidence="6"/>
<evidence type="ECO:0000256" key="2">
    <source>
        <dbReference type="ARBA" id="ARBA00012004"/>
    </source>
</evidence>
<comment type="catalytic activity">
    <reaction evidence="33">
        <text>(2E)-hexadecenoyl-[ACP] + NADPH + H(+) = hexadecanoyl-[ACP] + NADP(+)</text>
        <dbReference type="Rhea" id="RHEA:41912"/>
        <dbReference type="Rhea" id="RHEA-COMP:9651"/>
        <dbReference type="Rhea" id="RHEA-COMP:9652"/>
        <dbReference type="ChEBI" id="CHEBI:15378"/>
        <dbReference type="ChEBI" id="CHEBI:57783"/>
        <dbReference type="ChEBI" id="CHEBI:58349"/>
        <dbReference type="ChEBI" id="CHEBI:78481"/>
        <dbReference type="ChEBI" id="CHEBI:78483"/>
    </reaction>
    <physiologicalReaction direction="left-to-right" evidence="33">
        <dbReference type="Rhea" id="RHEA:41913"/>
    </physiologicalReaction>
</comment>
<comment type="catalytic activity">
    <reaction evidence="37">
        <text>hexadecanoyl-[ACP] + malonyl-[ACP] + H(+) = 3-oxooctadecanoyl-[ACP] + holo-[ACP] + CO2</text>
        <dbReference type="Rhea" id="RHEA:41916"/>
        <dbReference type="Rhea" id="RHEA-COMP:9623"/>
        <dbReference type="Rhea" id="RHEA-COMP:9652"/>
        <dbReference type="Rhea" id="RHEA-COMP:9653"/>
        <dbReference type="Rhea" id="RHEA-COMP:9685"/>
        <dbReference type="ChEBI" id="CHEBI:15378"/>
        <dbReference type="ChEBI" id="CHEBI:16526"/>
        <dbReference type="ChEBI" id="CHEBI:64479"/>
        <dbReference type="ChEBI" id="CHEBI:78449"/>
        <dbReference type="ChEBI" id="CHEBI:78483"/>
        <dbReference type="ChEBI" id="CHEBI:78487"/>
    </reaction>
    <physiologicalReaction direction="left-to-right" evidence="37">
        <dbReference type="Rhea" id="RHEA:41917"/>
    </physiologicalReaction>
</comment>
<dbReference type="PANTHER" id="PTHR43775:SF23">
    <property type="entry name" value="FATTY ACID SYNTHASE 3"/>
    <property type="match status" value="1"/>
</dbReference>
<dbReference type="SUPFAM" id="SSF51735">
    <property type="entry name" value="NAD(P)-binding Rossmann-fold domains"/>
    <property type="match status" value="2"/>
</dbReference>
<comment type="catalytic activity">
    <reaction evidence="35">
        <text>3-oxobutanoyl-[ACP] + NADPH + H(+) = (3R)-hydroxybutanoyl-[ACP] + NADP(+)</text>
        <dbReference type="Rhea" id="RHEA:41804"/>
        <dbReference type="Rhea" id="RHEA-COMP:9625"/>
        <dbReference type="Rhea" id="RHEA-COMP:9626"/>
        <dbReference type="ChEBI" id="CHEBI:15378"/>
        <dbReference type="ChEBI" id="CHEBI:57783"/>
        <dbReference type="ChEBI" id="CHEBI:58349"/>
        <dbReference type="ChEBI" id="CHEBI:78450"/>
        <dbReference type="ChEBI" id="CHEBI:78451"/>
    </reaction>
    <physiologicalReaction direction="left-to-right" evidence="35">
        <dbReference type="Rhea" id="RHEA:41805"/>
    </physiologicalReaction>
</comment>
<dbReference type="SUPFAM" id="SSF52151">
    <property type="entry name" value="FabD/lysophospholipase-like"/>
    <property type="match status" value="1"/>
</dbReference>
<dbReference type="Gene3D" id="3.40.366.10">
    <property type="entry name" value="Malonyl-Coenzyme A Acyl Carrier Protein, domain 2"/>
    <property type="match status" value="1"/>
</dbReference>
<dbReference type="InterPro" id="IPR049391">
    <property type="entry name" value="FAS_pseudo-KR"/>
</dbReference>
<evidence type="ECO:0000256" key="3">
    <source>
        <dbReference type="ARBA" id="ARBA00012480"/>
    </source>
</evidence>
<evidence type="ECO:0000256" key="16">
    <source>
        <dbReference type="ARBA" id="ARBA00023351"/>
    </source>
</evidence>
<comment type="pathway">
    <text evidence="1">Lipid metabolism.</text>
</comment>
<comment type="catalytic activity">
    <reaction evidence="25">
        <text>acetyl-CoA + n malonyl-CoA + 2n NADPH + 2n H(+) = a long-chain fatty acid + (n+1) CoA + n CO2 + 2n NADP(+).</text>
        <dbReference type="EC" id="2.3.1.85"/>
    </reaction>
</comment>
<dbReference type="SUPFAM" id="SSF50129">
    <property type="entry name" value="GroES-like"/>
    <property type="match status" value="1"/>
</dbReference>
<dbReference type="InterPro" id="IPR032821">
    <property type="entry name" value="PKS_assoc"/>
</dbReference>
<proteinExistence type="evidence at transcript level"/>
<evidence type="ECO:0000256" key="53">
    <source>
        <dbReference type="ARBA" id="ARBA00049449"/>
    </source>
</evidence>
<comment type="catalytic activity">
    <reaction evidence="28">
        <text>a (3R)-hydroxyacyl-[ACP] + NADP(+) = a 3-oxoacyl-[ACP] + NADPH + H(+)</text>
        <dbReference type="Rhea" id="RHEA:17397"/>
        <dbReference type="Rhea" id="RHEA-COMP:9916"/>
        <dbReference type="Rhea" id="RHEA-COMP:9945"/>
        <dbReference type="ChEBI" id="CHEBI:15378"/>
        <dbReference type="ChEBI" id="CHEBI:57783"/>
        <dbReference type="ChEBI" id="CHEBI:58349"/>
        <dbReference type="ChEBI" id="CHEBI:78776"/>
        <dbReference type="ChEBI" id="CHEBI:78827"/>
        <dbReference type="EC" id="1.1.1.100"/>
    </reaction>
    <physiologicalReaction direction="right-to-left" evidence="28">
        <dbReference type="Rhea" id="RHEA:17399"/>
    </physiologicalReaction>
</comment>
<comment type="catalytic activity">
    <reaction evidence="52">
        <text>3-oxooctanoyl-[ACP] + NADPH + H(+) = (3R)-hydroxyoctanoyl-[ACP] + NADP(+)</text>
        <dbReference type="Rhea" id="RHEA:41840"/>
        <dbReference type="Rhea" id="RHEA-COMP:9633"/>
        <dbReference type="Rhea" id="RHEA-COMP:9634"/>
        <dbReference type="ChEBI" id="CHEBI:15378"/>
        <dbReference type="ChEBI" id="CHEBI:57783"/>
        <dbReference type="ChEBI" id="CHEBI:58349"/>
        <dbReference type="ChEBI" id="CHEBI:78460"/>
        <dbReference type="ChEBI" id="CHEBI:78461"/>
    </reaction>
    <physiologicalReaction direction="left-to-right" evidence="52">
        <dbReference type="Rhea" id="RHEA:41841"/>
    </physiologicalReaction>
</comment>
<evidence type="ECO:0000256" key="40">
    <source>
        <dbReference type="ARBA" id="ARBA00048420"/>
    </source>
</evidence>
<comment type="catalytic activity">
    <reaction evidence="21">
        <text>(3R)-hydroxyoctadecanoyl-[ACP] = (2E)-octadecenoyl-[ACP] + H2O</text>
        <dbReference type="Rhea" id="RHEA:41924"/>
        <dbReference type="Rhea" id="RHEA-COMP:9654"/>
        <dbReference type="Rhea" id="RHEA-COMP:9655"/>
        <dbReference type="ChEBI" id="CHEBI:15377"/>
        <dbReference type="ChEBI" id="CHEBI:78488"/>
        <dbReference type="ChEBI" id="CHEBI:78489"/>
    </reaction>
    <physiologicalReaction direction="left-to-right" evidence="21">
        <dbReference type="Rhea" id="RHEA:41925"/>
    </physiologicalReaction>
</comment>
<feature type="domain" description="Carrier" evidence="57">
    <location>
        <begin position="1999"/>
        <end position="2076"/>
    </location>
</feature>
<comment type="catalytic activity">
    <reaction evidence="15">
        <text>(3R)-hydroxyoctanoyl-[ACP] = (2E)-octenoyl-[ACP] + H2O</text>
        <dbReference type="Rhea" id="RHEA:41844"/>
        <dbReference type="Rhea" id="RHEA-COMP:9634"/>
        <dbReference type="Rhea" id="RHEA-COMP:9635"/>
        <dbReference type="ChEBI" id="CHEBI:15377"/>
        <dbReference type="ChEBI" id="CHEBI:78461"/>
        <dbReference type="ChEBI" id="CHEBI:78462"/>
    </reaction>
    <physiologicalReaction direction="left-to-right" evidence="15">
        <dbReference type="Rhea" id="RHEA:41845"/>
    </physiologicalReaction>
</comment>
<comment type="catalytic activity">
    <reaction evidence="22">
        <text>(3R)-hydroxyhexadecanoyl-[ACP] = (2E)-hexadecenoyl-[ACP] + H2O</text>
        <dbReference type="Rhea" id="RHEA:41908"/>
        <dbReference type="Rhea" id="RHEA-COMP:9650"/>
        <dbReference type="Rhea" id="RHEA-COMP:9651"/>
        <dbReference type="ChEBI" id="CHEBI:15377"/>
        <dbReference type="ChEBI" id="CHEBI:78480"/>
        <dbReference type="ChEBI" id="CHEBI:78481"/>
    </reaction>
    <physiologicalReaction direction="left-to-right" evidence="22">
        <dbReference type="Rhea" id="RHEA:41909"/>
    </physiologicalReaction>
</comment>
<comment type="catalytic activity">
    <reaction evidence="26">
        <text>3-oxooctadecanoyl-[ACP] + NADPH + H(+) = (3R)-hydroxyoctadecanoyl-[ACP] + NADP(+)</text>
        <dbReference type="Rhea" id="RHEA:41920"/>
        <dbReference type="Rhea" id="RHEA-COMP:9653"/>
        <dbReference type="Rhea" id="RHEA-COMP:9654"/>
        <dbReference type="ChEBI" id="CHEBI:15378"/>
        <dbReference type="ChEBI" id="CHEBI:57783"/>
        <dbReference type="ChEBI" id="CHEBI:58349"/>
        <dbReference type="ChEBI" id="CHEBI:78487"/>
        <dbReference type="ChEBI" id="CHEBI:78488"/>
    </reaction>
    <physiologicalReaction direction="left-to-right" evidence="26">
        <dbReference type="Rhea" id="RHEA:41921"/>
    </physiologicalReaction>
</comment>
<dbReference type="Pfam" id="PF21149">
    <property type="entry name" value="FAS_pseudo-KR"/>
    <property type="match status" value="1"/>
</dbReference>
<dbReference type="InterPro" id="IPR014030">
    <property type="entry name" value="Ketoacyl_synth_N"/>
</dbReference>
<evidence type="ECO:0000256" key="10">
    <source>
        <dbReference type="ARBA" id="ARBA00022679"/>
    </source>
</evidence>
<dbReference type="GO" id="GO:0019171">
    <property type="term" value="F:(3R)-hydroxyacyl-[acyl-carrier-protein] dehydratase activity"/>
    <property type="evidence" value="ECO:0007669"/>
    <property type="project" value="UniProtKB-EC"/>
</dbReference>
<feature type="region of interest" description="C-terminal hotdog fold" evidence="56">
    <location>
        <begin position="1009"/>
        <end position="1154"/>
    </location>
</feature>
<comment type="catalytic activity">
    <reaction evidence="55">
        <text>octanoyl-[ACP] + malonyl-[ACP] + H(+) = 3-oxodecanoyl-[ACP] + holo-[ACP] + CO2</text>
        <dbReference type="Rhea" id="RHEA:41852"/>
        <dbReference type="Rhea" id="RHEA-COMP:9623"/>
        <dbReference type="Rhea" id="RHEA-COMP:9636"/>
        <dbReference type="Rhea" id="RHEA-COMP:9637"/>
        <dbReference type="Rhea" id="RHEA-COMP:9685"/>
        <dbReference type="ChEBI" id="CHEBI:15378"/>
        <dbReference type="ChEBI" id="CHEBI:16526"/>
        <dbReference type="ChEBI" id="CHEBI:64479"/>
        <dbReference type="ChEBI" id="CHEBI:78449"/>
        <dbReference type="ChEBI" id="CHEBI:78463"/>
        <dbReference type="ChEBI" id="CHEBI:78464"/>
    </reaction>
    <physiologicalReaction direction="left-to-right" evidence="55">
        <dbReference type="Rhea" id="RHEA:41853"/>
    </physiologicalReaction>
</comment>
<reference evidence="60" key="1">
    <citation type="submission" date="2023-05" db="EMBL/GenBank/DDBJ databases">
        <authorList>
            <person name="Wen W."/>
        </authorList>
    </citation>
    <scope>NUCLEOTIDE SEQUENCE</scope>
    <source>
        <tissue evidence="60">Larvae</tissue>
    </source>
</reference>
<comment type="catalytic activity">
    <reaction evidence="16">
        <text>(3R)-hydroxydodecanoyl-[ACP] = (2E)-dodecenoyl-[ACP] + H2O</text>
        <dbReference type="Rhea" id="RHEA:41876"/>
        <dbReference type="Rhea" id="RHEA-COMP:9642"/>
        <dbReference type="Rhea" id="RHEA-COMP:9643"/>
        <dbReference type="ChEBI" id="CHEBI:15377"/>
        <dbReference type="ChEBI" id="CHEBI:78470"/>
        <dbReference type="ChEBI" id="CHEBI:78472"/>
    </reaction>
    <physiologicalReaction direction="left-to-right" evidence="16">
        <dbReference type="Rhea" id="RHEA:41877"/>
    </physiologicalReaction>
</comment>
<dbReference type="GO" id="GO:0044550">
    <property type="term" value="P:secondary metabolite biosynthetic process"/>
    <property type="evidence" value="ECO:0007669"/>
    <property type="project" value="UniProtKB-ARBA"/>
</dbReference>
<dbReference type="GO" id="GO:0004312">
    <property type="term" value="F:fatty acid synthase activity"/>
    <property type="evidence" value="ECO:0007669"/>
    <property type="project" value="UniProtKB-EC"/>
</dbReference>
<dbReference type="InterPro" id="IPR016035">
    <property type="entry name" value="Acyl_Trfase/lysoPLipase"/>
</dbReference>
<keyword evidence="14" id="KW-0511">Multifunctional enzyme</keyword>
<dbReference type="PROSITE" id="PS52019">
    <property type="entry name" value="PKS_MFAS_DH"/>
    <property type="match status" value="1"/>
</dbReference>
<dbReference type="CDD" id="cd08954">
    <property type="entry name" value="KR_1_FAS_SDR_x"/>
    <property type="match status" value="1"/>
</dbReference>
<dbReference type="SMART" id="SM00829">
    <property type="entry name" value="PKS_ER"/>
    <property type="match status" value="1"/>
</dbReference>
<dbReference type="EC" id="1.1.1.100" evidence="5"/>
<dbReference type="Gene3D" id="3.40.50.720">
    <property type="entry name" value="NAD(P)-binding Rossmann-like Domain"/>
    <property type="match status" value="1"/>
</dbReference>
<dbReference type="InterPro" id="IPR057326">
    <property type="entry name" value="KR_dom"/>
</dbReference>
<dbReference type="GO" id="GO:0004316">
    <property type="term" value="F:3-oxoacyl-[acyl-carrier-protein] reductase (NADPH) activity"/>
    <property type="evidence" value="ECO:0007669"/>
    <property type="project" value="UniProtKB-EC"/>
</dbReference>
<evidence type="ECO:0000256" key="44">
    <source>
        <dbReference type="ARBA" id="ARBA00048691"/>
    </source>
</evidence>
<dbReference type="SUPFAM" id="SSF47336">
    <property type="entry name" value="ACP-like"/>
    <property type="match status" value="1"/>
</dbReference>
<dbReference type="InterPro" id="IPR036291">
    <property type="entry name" value="NAD(P)-bd_dom_sf"/>
</dbReference>
<evidence type="ECO:0000256" key="14">
    <source>
        <dbReference type="ARBA" id="ARBA00023268"/>
    </source>
</evidence>
<evidence type="ECO:0000256" key="19">
    <source>
        <dbReference type="ARBA" id="ARBA00023394"/>
    </source>
</evidence>
<evidence type="ECO:0000256" key="24">
    <source>
        <dbReference type="ARBA" id="ARBA00023442"/>
    </source>
</evidence>
<evidence type="ECO:0000256" key="12">
    <source>
        <dbReference type="ARBA" id="ARBA00022898"/>
    </source>
</evidence>
<dbReference type="Gene3D" id="3.90.180.10">
    <property type="entry name" value="Medium-chain alcohol dehydrogenases, catalytic domain"/>
    <property type="match status" value="1"/>
</dbReference>
<evidence type="ECO:0000256" key="50">
    <source>
        <dbReference type="ARBA" id="ARBA00049263"/>
    </source>
</evidence>
<evidence type="ECO:0000259" key="58">
    <source>
        <dbReference type="PROSITE" id="PS52004"/>
    </source>
</evidence>
<dbReference type="Pfam" id="PF14765">
    <property type="entry name" value="PS-DH"/>
    <property type="match status" value="1"/>
</dbReference>
<evidence type="ECO:0000256" key="38">
    <source>
        <dbReference type="ARBA" id="ARBA00048281"/>
    </source>
</evidence>
<evidence type="ECO:0000256" key="46">
    <source>
        <dbReference type="ARBA" id="ARBA00048935"/>
    </source>
</evidence>
<comment type="catalytic activity">
    <reaction evidence="38">
        <text>(2E)-dodecenoyl-[ACP] + NADPH + H(+) = dodecanoyl-[ACP] + NADP(+)</text>
        <dbReference type="Rhea" id="RHEA:41880"/>
        <dbReference type="Rhea" id="RHEA-COMP:9643"/>
        <dbReference type="Rhea" id="RHEA-COMP:9644"/>
        <dbReference type="ChEBI" id="CHEBI:15378"/>
        <dbReference type="ChEBI" id="CHEBI:57783"/>
        <dbReference type="ChEBI" id="CHEBI:58349"/>
        <dbReference type="ChEBI" id="CHEBI:65264"/>
        <dbReference type="ChEBI" id="CHEBI:78472"/>
    </reaction>
    <physiologicalReaction direction="left-to-right" evidence="38">
        <dbReference type="Rhea" id="RHEA:41881"/>
    </physiologicalReaction>
</comment>
<evidence type="ECO:0000256" key="39">
    <source>
        <dbReference type="ARBA" id="ARBA00048289"/>
    </source>
</evidence>
<dbReference type="InterPro" id="IPR014031">
    <property type="entry name" value="Ketoacyl_synth_C"/>
</dbReference>
<comment type="catalytic activity">
    <reaction evidence="32">
        <text>dodecanoyl-[ACP] + malonyl-[ACP] + H(+) = 3-oxotetradecanoyl-[ACP] + holo-[ACP] + CO2</text>
        <dbReference type="Rhea" id="RHEA:41884"/>
        <dbReference type="Rhea" id="RHEA-COMP:9623"/>
        <dbReference type="Rhea" id="RHEA-COMP:9644"/>
        <dbReference type="Rhea" id="RHEA-COMP:9645"/>
        <dbReference type="Rhea" id="RHEA-COMP:9685"/>
        <dbReference type="ChEBI" id="CHEBI:15378"/>
        <dbReference type="ChEBI" id="CHEBI:16526"/>
        <dbReference type="ChEBI" id="CHEBI:64479"/>
        <dbReference type="ChEBI" id="CHEBI:65264"/>
        <dbReference type="ChEBI" id="CHEBI:78449"/>
        <dbReference type="ChEBI" id="CHEBI:78473"/>
    </reaction>
    <physiologicalReaction direction="left-to-right" evidence="32">
        <dbReference type="Rhea" id="RHEA:41885"/>
    </physiologicalReaction>
</comment>
<evidence type="ECO:0000256" key="21">
    <source>
        <dbReference type="ARBA" id="ARBA00023399"/>
    </source>
</evidence>
<dbReference type="Gene3D" id="3.40.47.10">
    <property type="match status" value="1"/>
</dbReference>
<evidence type="ECO:0000256" key="33">
    <source>
        <dbReference type="ARBA" id="ARBA00047810"/>
    </source>
</evidence>
<dbReference type="PROSITE" id="PS52004">
    <property type="entry name" value="KS3_2"/>
    <property type="match status" value="1"/>
</dbReference>
<dbReference type="CDD" id="cd05195">
    <property type="entry name" value="enoyl_red"/>
    <property type="match status" value="1"/>
</dbReference>
<evidence type="ECO:0000256" key="6">
    <source>
        <dbReference type="ARBA" id="ARBA00013191"/>
    </source>
</evidence>
<comment type="catalytic activity">
    <reaction evidence="30">
        <text>tetradecanoyl-[ACP] + malonyl-[ACP] + H(+) = 3-oxohexadecanoyl-[ACP] + holo-[ACP] + CO2</text>
        <dbReference type="Rhea" id="RHEA:41900"/>
        <dbReference type="Rhea" id="RHEA-COMP:9623"/>
        <dbReference type="Rhea" id="RHEA-COMP:9648"/>
        <dbReference type="Rhea" id="RHEA-COMP:9649"/>
        <dbReference type="Rhea" id="RHEA-COMP:9685"/>
        <dbReference type="ChEBI" id="CHEBI:15378"/>
        <dbReference type="ChEBI" id="CHEBI:16526"/>
        <dbReference type="ChEBI" id="CHEBI:64479"/>
        <dbReference type="ChEBI" id="CHEBI:78449"/>
        <dbReference type="ChEBI" id="CHEBI:78477"/>
        <dbReference type="ChEBI" id="CHEBI:78478"/>
    </reaction>
    <physiologicalReaction direction="left-to-right" evidence="30">
        <dbReference type="Rhea" id="RHEA:41901"/>
    </physiologicalReaction>
</comment>
<comment type="catalytic activity">
    <reaction evidence="31">
        <text>(2E)-butenoyl-[ACP] + NADPH + H(+) = butanoyl-[ACP] + NADP(+)</text>
        <dbReference type="Rhea" id="RHEA:41812"/>
        <dbReference type="Rhea" id="RHEA-COMP:9627"/>
        <dbReference type="Rhea" id="RHEA-COMP:9628"/>
        <dbReference type="ChEBI" id="CHEBI:15378"/>
        <dbReference type="ChEBI" id="CHEBI:57783"/>
        <dbReference type="ChEBI" id="CHEBI:58349"/>
        <dbReference type="ChEBI" id="CHEBI:78453"/>
        <dbReference type="ChEBI" id="CHEBI:78454"/>
    </reaction>
    <physiologicalReaction direction="left-to-right" evidence="31">
        <dbReference type="Rhea" id="RHEA:41813"/>
    </physiologicalReaction>
</comment>
<evidence type="ECO:0000256" key="18">
    <source>
        <dbReference type="ARBA" id="ARBA00023388"/>
    </source>
</evidence>
<comment type="catalytic activity">
    <reaction evidence="18">
        <text>(3R)-hydroxydecanoyl-[ACP] = (2E)-decenoyl-[ACP] + H2O</text>
        <dbReference type="Rhea" id="RHEA:41860"/>
        <dbReference type="Rhea" id="RHEA-COMP:9638"/>
        <dbReference type="Rhea" id="RHEA-COMP:9639"/>
        <dbReference type="ChEBI" id="CHEBI:15377"/>
        <dbReference type="ChEBI" id="CHEBI:78466"/>
        <dbReference type="ChEBI" id="CHEBI:78467"/>
    </reaction>
    <physiologicalReaction direction="left-to-right" evidence="18">
        <dbReference type="Rhea" id="RHEA:41861"/>
    </physiologicalReaction>
</comment>
<evidence type="ECO:0000256" key="28">
    <source>
        <dbReference type="ARBA" id="ARBA00047400"/>
    </source>
</evidence>
<evidence type="ECO:0000256" key="49">
    <source>
        <dbReference type="ARBA" id="ARBA00049171"/>
    </source>
</evidence>
<dbReference type="Pfam" id="PF16197">
    <property type="entry name" value="KAsynt_C_assoc"/>
    <property type="match status" value="1"/>
</dbReference>
<dbReference type="Gene3D" id="3.10.129.110">
    <property type="entry name" value="Polyketide synthase dehydratase"/>
    <property type="match status" value="1"/>
</dbReference>
<organism evidence="60">
    <name type="scientific">Sitodiplosis mosellana</name>
    <name type="common">orange wheat blossom midge</name>
    <dbReference type="NCBI Taxonomy" id="263140"/>
    <lineage>
        <taxon>Eukaryota</taxon>
        <taxon>Metazoa</taxon>
        <taxon>Ecdysozoa</taxon>
        <taxon>Arthropoda</taxon>
        <taxon>Hexapoda</taxon>
        <taxon>Insecta</taxon>
        <taxon>Pterygota</taxon>
        <taxon>Neoptera</taxon>
        <taxon>Endopterygota</taxon>
        <taxon>Diptera</taxon>
        <taxon>Nematocera</taxon>
        <taxon>Sciaroidea</taxon>
        <taxon>Cecidomyiidae</taxon>
        <taxon>Sitodiplosis</taxon>
    </lineage>
</organism>